<name>A0AAN6DU28_9EURO</name>
<dbReference type="PANTHER" id="PTHR28079:SF1">
    <property type="entry name" value="RNA POLYMERASE I-SPECIFIC TRANSCRIPTION INITIATION FACTOR RRN5"/>
    <property type="match status" value="1"/>
</dbReference>
<gene>
    <name evidence="2" type="ORF">EDD36DRAFT_295689</name>
</gene>
<evidence type="ECO:0000313" key="2">
    <source>
        <dbReference type="EMBL" id="KAI1611652.1"/>
    </source>
</evidence>
<dbReference type="Proteomes" id="UP001203852">
    <property type="component" value="Unassembled WGS sequence"/>
</dbReference>
<dbReference type="GO" id="GO:0006361">
    <property type="term" value="P:transcription initiation at RNA polymerase I promoter"/>
    <property type="evidence" value="ECO:0007669"/>
    <property type="project" value="TreeGrafter"/>
</dbReference>
<proteinExistence type="predicted"/>
<evidence type="ECO:0000313" key="3">
    <source>
        <dbReference type="Proteomes" id="UP001203852"/>
    </source>
</evidence>
<protein>
    <recommendedName>
        <fullName evidence="4">Myb-like domain-containing protein</fullName>
    </recommendedName>
</protein>
<evidence type="ECO:0000256" key="1">
    <source>
        <dbReference type="SAM" id="MobiDB-lite"/>
    </source>
</evidence>
<dbReference type="GO" id="GO:0000500">
    <property type="term" value="C:RNA polymerase I upstream activating factor complex"/>
    <property type="evidence" value="ECO:0007669"/>
    <property type="project" value="InterPro"/>
</dbReference>
<dbReference type="GO" id="GO:0000182">
    <property type="term" value="F:rDNA binding"/>
    <property type="evidence" value="ECO:0007669"/>
    <property type="project" value="TreeGrafter"/>
</dbReference>
<reference evidence="2" key="1">
    <citation type="journal article" date="2022" name="bioRxiv">
        <title>Deciphering the potential niche of two novel black yeast fungi from a biological soil crust based on their genomes, phenotypes, and melanin regulation.</title>
        <authorList>
            <consortium name="DOE Joint Genome Institute"/>
            <person name="Carr E.C."/>
            <person name="Barton Q."/>
            <person name="Grambo S."/>
            <person name="Sullivan M."/>
            <person name="Renfro C.M."/>
            <person name="Kuo A."/>
            <person name="Pangilinan J."/>
            <person name="Lipzen A."/>
            <person name="Keymanesh K."/>
            <person name="Savage E."/>
            <person name="Barry K."/>
            <person name="Grigoriev I.V."/>
            <person name="Riekhof W.R."/>
            <person name="Harris S.S."/>
        </authorList>
    </citation>
    <scope>NUCLEOTIDE SEQUENCE</scope>
    <source>
        <strain evidence="2">JF 03-4F</strain>
    </source>
</reference>
<organism evidence="2 3">
    <name type="scientific">Exophiala viscosa</name>
    <dbReference type="NCBI Taxonomy" id="2486360"/>
    <lineage>
        <taxon>Eukaryota</taxon>
        <taxon>Fungi</taxon>
        <taxon>Dikarya</taxon>
        <taxon>Ascomycota</taxon>
        <taxon>Pezizomycotina</taxon>
        <taxon>Eurotiomycetes</taxon>
        <taxon>Chaetothyriomycetidae</taxon>
        <taxon>Chaetothyriales</taxon>
        <taxon>Herpotrichiellaceae</taxon>
        <taxon>Exophiala</taxon>
    </lineage>
</organism>
<accession>A0AAN6DU28</accession>
<feature type="region of interest" description="Disordered" evidence="1">
    <location>
        <begin position="374"/>
        <end position="454"/>
    </location>
</feature>
<feature type="compositionally biased region" description="Low complexity" evidence="1">
    <location>
        <begin position="378"/>
        <end position="390"/>
    </location>
</feature>
<dbReference type="EMBL" id="MU404356">
    <property type="protein sequence ID" value="KAI1611652.1"/>
    <property type="molecule type" value="Genomic_DNA"/>
</dbReference>
<dbReference type="InterPro" id="IPR039601">
    <property type="entry name" value="Rrn5"/>
</dbReference>
<evidence type="ECO:0008006" key="4">
    <source>
        <dbReference type="Google" id="ProtNLM"/>
    </source>
</evidence>
<feature type="compositionally biased region" description="Basic and acidic residues" evidence="1">
    <location>
        <begin position="429"/>
        <end position="445"/>
    </location>
</feature>
<dbReference type="GO" id="GO:0001181">
    <property type="term" value="F:RNA polymerase I general transcription initiation factor activity"/>
    <property type="evidence" value="ECO:0007669"/>
    <property type="project" value="TreeGrafter"/>
</dbReference>
<dbReference type="PANTHER" id="PTHR28079">
    <property type="entry name" value="RNA POLYMERASE I-SPECIFIC TRANSCRIPTION INITIATION FACTOR RRN5"/>
    <property type="match status" value="1"/>
</dbReference>
<sequence>MDVHDNVNQADAHGQATLMEGNNDVLNHVRGKPSTPMQSHERKWSRLRKHYSDQYLDLFKKTFEGNEEEYSVDDFDQSQLGAVVWDPAEKSRFFDVISRKGRHDLRAISGAVQSKSEIEVKAYIDQLREQETDRQLFKPQTKNVSHVEIPATFEISRECEAVIDQAAEALAAFQEQFDFAVGQRINPLWLIDAATASGVDQTTDGQELASNTSEEAGGPDVTLSVEACQFFHLSAFLTLSERFFMNQSASQATGETEQVEDDQGPAMTIEVVSDFYNLVTSFTRRLVQTCIFLGKSRIQSSASAHYRPGGLVKPEDVSAALAVLGITSSSTEFWAKMARRNGLSVVDGGHRKGASTIALMPYDDVEEILLNPRRGRSKSLQSQVSSADSLASDDEEKDSYSDDEASEEDEEKSSEAPRSDDDDSDESDTDSRDGHEHDLPTEKRPSIPMSKQQRVELLEQEQDEYMERLDREAGRQEEARLMQSLGLPEEKDLKEEDFELGRRPKVLRKSVEECMGWSGVYQAQWEGGDGTVPAEAFAEVGSRRKRRKLGHESLEDV</sequence>
<keyword evidence="3" id="KW-1185">Reference proteome</keyword>
<comment type="caution">
    <text evidence="2">The sequence shown here is derived from an EMBL/GenBank/DDBJ whole genome shotgun (WGS) entry which is preliminary data.</text>
</comment>
<feature type="compositionally biased region" description="Acidic residues" evidence="1">
    <location>
        <begin position="391"/>
        <end position="412"/>
    </location>
</feature>
<dbReference type="GO" id="GO:0042790">
    <property type="term" value="P:nucleolar large rRNA transcription by RNA polymerase I"/>
    <property type="evidence" value="ECO:0007669"/>
    <property type="project" value="InterPro"/>
</dbReference>
<dbReference type="AlphaFoldDB" id="A0AAN6DU28"/>